<dbReference type="KEGG" id="mff:MFFC18_07730"/>
<dbReference type="EMBL" id="CP042912">
    <property type="protein sequence ID" value="QEG20922.1"/>
    <property type="molecule type" value="Genomic_DNA"/>
</dbReference>
<evidence type="ECO:0000313" key="2">
    <source>
        <dbReference type="Proteomes" id="UP000322214"/>
    </source>
</evidence>
<keyword evidence="2" id="KW-1185">Reference proteome</keyword>
<dbReference type="AlphaFoldDB" id="A0A5B9P7K0"/>
<evidence type="ECO:0000313" key="1">
    <source>
        <dbReference type="EMBL" id="QEG20922.1"/>
    </source>
</evidence>
<accession>A0A5B9P7K0</accession>
<reference evidence="1 2" key="1">
    <citation type="submission" date="2019-08" db="EMBL/GenBank/DDBJ databases">
        <title>Deep-cultivation of Planctomycetes and their phenomic and genomic characterization uncovers novel biology.</title>
        <authorList>
            <person name="Wiegand S."/>
            <person name="Jogler M."/>
            <person name="Boedeker C."/>
            <person name="Pinto D."/>
            <person name="Vollmers J."/>
            <person name="Rivas-Marin E."/>
            <person name="Kohn T."/>
            <person name="Peeters S.H."/>
            <person name="Heuer A."/>
            <person name="Rast P."/>
            <person name="Oberbeckmann S."/>
            <person name="Bunk B."/>
            <person name="Jeske O."/>
            <person name="Meyerdierks A."/>
            <person name="Storesund J.E."/>
            <person name="Kallscheuer N."/>
            <person name="Luecker S."/>
            <person name="Lage O.M."/>
            <person name="Pohl T."/>
            <person name="Merkel B.J."/>
            <person name="Hornburger P."/>
            <person name="Mueller R.-W."/>
            <person name="Bruemmer F."/>
            <person name="Labrenz M."/>
            <person name="Spormann A.M."/>
            <person name="Op den Camp H."/>
            <person name="Overmann J."/>
            <person name="Amann R."/>
            <person name="Jetten M.S.M."/>
            <person name="Mascher T."/>
            <person name="Medema M.H."/>
            <person name="Devos D.P."/>
            <person name="Kaster A.-K."/>
            <person name="Ovreas L."/>
            <person name="Rohde M."/>
            <person name="Galperin M.Y."/>
            <person name="Jogler C."/>
        </authorList>
    </citation>
    <scope>NUCLEOTIDE SEQUENCE [LARGE SCALE GENOMIC DNA]</scope>
    <source>
        <strain evidence="1 2">FC18</strain>
    </source>
</reference>
<gene>
    <name evidence="1" type="ORF">MFFC18_07730</name>
</gene>
<dbReference type="OrthoDB" id="7060424at2"/>
<name>A0A5B9P7K0_9BACT</name>
<dbReference type="Proteomes" id="UP000322214">
    <property type="component" value="Chromosome"/>
</dbReference>
<dbReference type="RefSeq" id="WP_148618617.1">
    <property type="nucleotide sequence ID" value="NZ_CP042912.1"/>
</dbReference>
<sequence length="190" mass="20995">MTRRMTRMISGLGTMLLSISGMIAFHSAELTAQTIREVAVPGMRGIASVGYRGNTLTVEYNPRTCARLGPELCSFFRAHEYGHIALRHLERGTPVRQAEYEADQWAARNTSPAARAAAIRYFQSGSGGSRRHGSANSRAYRVASAGTSARTRVAVRPDGSRTVKRGYHAVAQRPFNTGMIQPLFRRRVRQ</sequence>
<organism evidence="1 2">
    <name type="scientific">Mariniblastus fucicola</name>
    <dbReference type="NCBI Taxonomy" id="980251"/>
    <lineage>
        <taxon>Bacteria</taxon>
        <taxon>Pseudomonadati</taxon>
        <taxon>Planctomycetota</taxon>
        <taxon>Planctomycetia</taxon>
        <taxon>Pirellulales</taxon>
        <taxon>Pirellulaceae</taxon>
        <taxon>Mariniblastus</taxon>
    </lineage>
</organism>
<protein>
    <submittedName>
        <fullName evidence="1">Uncharacterized protein</fullName>
    </submittedName>
</protein>
<proteinExistence type="predicted"/>